<evidence type="ECO:0000313" key="1">
    <source>
        <dbReference type="Ensembl" id="ENSSMRP00000026709.1"/>
    </source>
</evidence>
<reference evidence="1" key="1">
    <citation type="submission" date="2025-08" db="UniProtKB">
        <authorList>
            <consortium name="Ensembl"/>
        </authorList>
    </citation>
    <scope>IDENTIFICATION</scope>
</reference>
<reference evidence="1" key="2">
    <citation type="submission" date="2025-09" db="UniProtKB">
        <authorList>
            <consortium name="Ensembl"/>
        </authorList>
    </citation>
    <scope>IDENTIFICATION</scope>
</reference>
<dbReference type="PANTHER" id="PTHR14947:SF24">
    <property type="entry name" value="ZINC FINGER PROTEIN 781-RELATED"/>
    <property type="match status" value="1"/>
</dbReference>
<proteinExistence type="predicted"/>
<dbReference type="Ensembl" id="ENSSMRT00000031200.1">
    <property type="protein sequence ID" value="ENSSMRP00000026709.1"/>
    <property type="gene ID" value="ENSSMRG00000020620.1"/>
</dbReference>
<dbReference type="AlphaFoldDB" id="A0A8D0E5C8"/>
<dbReference type="InterPro" id="IPR039938">
    <property type="entry name" value="Sp4-like"/>
</dbReference>
<sequence>MNVYTVIRVLKTAEHLRGIREHTQRRSHMNVWNVEGERNHMNAGSVIRASETVELLGDIEEPTLERNHMNARSVVRALEVGLCRHWYTDDTQLCLSKSFNASGCLHSRPGGWPGYRLTS</sequence>
<dbReference type="Proteomes" id="UP000694421">
    <property type="component" value="Unplaced"/>
</dbReference>
<dbReference type="PANTHER" id="PTHR14947">
    <property type="entry name" value="ZINC FINGER PROTEIN"/>
    <property type="match status" value="1"/>
</dbReference>
<organism evidence="1 2">
    <name type="scientific">Salvator merianae</name>
    <name type="common">Argentine black and white tegu</name>
    <name type="synonym">Tupinambis merianae</name>
    <dbReference type="NCBI Taxonomy" id="96440"/>
    <lineage>
        <taxon>Eukaryota</taxon>
        <taxon>Metazoa</taxon>
        <taxon>Chordata</taxon>
        <taxon>Craniata</taxon>
        <taxon>Vertebrata</taxon>
        <taxon>Euteleostomi</taxon>
        <taxon>Lepidosauria</taxon>
        <taxon>Squamata</taxon>
        <taxon>Bifurcata</taxon>
        <taxon>Unidentata</taxon>
        <taxon>Episquamata</taxon>
        <taxon>Laterata</taxon>
        <taxon>Teiioidea</taxon>
        <taxon>Teiidae</taxon>
        <taxon>Salvator</taxon>
    </lineage>
</organism>
<accession>A0A8D0E5C8</accession>
<keyword evidence="2" id="KW-1185">Reference proteome</keyword>
<evidence type="ECO:0000313" key="2">
    <source>
        <dbReference type="Proteomes" id="UP000694421"/>
    </source>
</evidence>
<name>A0A8D0E5C8_SALMN</name>
<protein>
    <submittedName>
        <fullName evidence="1">Uncharacterized protein</fullName>
    </submittedName>
</protein>